<sequence>MTPFLLRAASNKLPKPTLSVDSVTVKCKSVGPFSVCDRSAVKYSISGIKKTTFPKFANLFLQWRKMGPANPSKDNNWQNQLRSSVECSNKSYSCTMDTSYWLESTGVYQLRSCVEADGYQTVCSSTVLLGAESSDKPPTGTISVDKELMDCTKAHLGSYGKGCIMPRLSVEGKDDKGISKMEIYMMEPLDDDILVETFLCAGKDQKSCDFSSEVGEFDSIRNYYAIIYGTEGNEIRTESVEVRVYFTIGSIDVTVMDNKTIYSKDDIIELTGKAKSDHILLSKLEIQTDYFDSEISGASKVLSEQSCVNNKDRFSCIVKKKIKDFSPCIYRLYIKAEDEIGRSNKEVFLIFIDDKNNQNRTEFIKLLLKSSD</sequence>
<accession>A0A2M8KDR0</accession>
<dbReference type="Proteomes" id="UP000231450">
    <property type="component" value="Unassembled WGS sequence"/>
</dbReference>
<name>A0A2M8KDR0_9BACT</name>
<gene>
    <name evidence="1" type="ORF">COU81_02820</name>
</gene>
<dbReference type="AlphaFoldDB" id="A0A2M8KDR0"/>
<reference evidence="2" key="1">
    <citation type="submission" date="2017-09" db="EMBL/GenBank/DDBJ databases">
        <title>Depth-based differentiation of microbial function through sediment-hosted aquifers and enrichment of novel symbionts in the deep terrestrial subsurface.</title>
        <authorList>
            <person name="Probst A.J."/>
            <person name="Ladd B."/>
            <person name="Jarett J.K."/>
            <person name="Geller-Mcgrath D.E."/>
            <person name="Sieber C.M.K."/>
            <person name="Emerson J.B."/>
            <person name="Anantharaman K."/>
            <person name="Thomas B.C."/>
            <person name="Malmstrom R."/>
            <person name="Stieglmeier M."/>
            <person name="Klingl A."/>
            <person name="Woyke T."/>
            <person name="Ryan C.M."/>
            <person name="Banfield J.F."/>
        </authorList>
    </citation>
    <scope>NUCLEOTIDE SEQUENCE [LARGE SCALE GENOMIC DNA]</scope>
</reference>
<organism evidence="1 2">
    <name type="scientific">Candidatus Portnoybacteria bacterium CG10_big_fil_rev_8_21_14_0_10_36_7</name>
    <dbReference type="NCBI Taxonomy" id="1974812"/>
    <lineage>
        <taxon>Bacteria</taxon>
        <taxon>Candidatus Portnoyibacteriota</taxon>
    </lineage>
</organism>
<proteinExistence type="predicted"/>
<dbReference type="EMBL" id="PFDW01000060">
    <property type="protein sequence ID" value="PJE58058.1"/>
    <property type="molecule type" value="Genomic_DNA"/>
</dbReference>
<comment type="caution">
    <text evidence="1">The sequence shown here is derived from an EMBL/GenBank/DDBJ whole genome shotgun (WGS) entry which is preliminary data.</text>
</comment>
<evidence type="ECO:0000313" key="2">
    <source>
        <dbReference type="Proteomes" id="UP000231450"/>
    </source>
</evidence>
<evidence type="ECO:0000313" key="1">
    <source>
        <dbReference type="EMBL" id="PJE58058.1"/>
    </source>
</evidence>
<protein>
    <submittedName>
        <fullName evidence="1">Uncharacterized protein</fullName>
    </submittedName>
</protein>